<evidence type="ECO:0000313" key="2">
    <source>
        <dbReference type="Proteomes" id="UP001157502"/>
    </source>
</evidence>
<organism evidence="1 2">
    <name type="scientific">Dallia pectoralis</name>
    <name type="common">Alaska blackfish</name>
    <dbReference type="NCBI Taxonomy" id="75939"/>
    <lineage>
        <taxon>Eukaryota</taxon>
        <taxon>Metazoa</taxon>
        <taxon>Chordata</taxon>
        <taxon>Craniata</taxon>
        <taxon>Vertebrata</taxon>
        <taxon>Euteleostomi</taxon>
        <taxon>Actinopterygii</taxon>
        <taxon>Neopterygii</taxon>
        <taxon>Teleostei</taxon>
        <taxon>Protacanthopterygii</taxon>
        <taxon>Esociformes</taxon>
        <taxon>Umbridae</taxon>
        <taxon>Dallia</taxon>
    </lineage>
</organism>
<name>A0ACC2F0T4_DALPE</name>
<gene>
    <name evidence="1" type="ORF">DPEC_G00360530</name>
</gene>
<evidence type="ECO:0000313" key="1">
    <source>
        <dbReference type="EMBL" id="KAJ7984994.1"/>
    </source>
</evidence>
<protein>
    <submittedName>
        <fullName evidence="1">Uncharacterized protein</fullName>
    </submittedName>
</protein>
<proteinExistence type="predicted"/>
<keyword evidence="2" id="KW-1185">Reference proteome</keyword>
<dbReference type="Proteomes" id="UP001157502">
    <property type="component" value="Chromosome 37"/>
</dbReference>
<accession>A0ACC2F0T4</accession>
<dbReference type="EMBL" id="CM055764">
    <property type="protein sequence ID" value="KAJ7984994.1"/>
    <property type="molecule type" value="Genomic_DNA"/>
</dbReference>
<sequence>MLVIQVPVSQVVMLVLQVPVSQVVMLVLQVPVSQIVSCVRPHTKDLALDLQSCFRVFGLGHPLPASALPGSWCSAGPGVKNGTEPRLELEESYSQSQLVNKFTEVIISPRVYKGRGSVQGDRSTNVQTSVQADVLPQGAGNFPTALAQAQKLPPPSPKVPDVRLGTCRSQIGNSVDGILSGADRFSRLHSWNR</sequence>
<reference evidence="1" key="1">
    <citation type="submission" date="2021-05" db="EMBL/GenBank/DDBJ databases">
        <authorList>
            <person name="Pan Q."/>
            <person name="Jouanno E."/>
            <person name="Zahm M."/>
            <person name="Klopp C."/>
            <person name="Cabau C."/>
            <person name="Louis A."/>
            <person name="Berthelot C."/>
            <person name="Parey E."/>
            <person name="Roest Crollius H."/>
            <person name="Montfort J."/>
            <person name="Robinson-Rechavi M."/>
            <person name="Bouchez O."/>
            <person name="Lampietro C."/>
            <person name="Lopez Roques C."/>
            <person name="Donnadieu C."/>
            <person name="Postlethwait J."/>
            <person name="Bobe J."/>
            <person name="Dillon D."/>
            <person name="Chandos A."/>
            <person name="von Hippel F."/>
            <person name="Guiguen Y."/>
        </authorList>
    </citation>
    <scope>NUCLEOTIDE SEQUENCE</scope>
    <source>
        <strain evidence="1">YG-Jan2019</strain>
    </source>
</reference>
<comment type="caution">
    <text evidence="1">The sequence shown here is derived from an EMBL/GenBank/DDBJ whole genome shotgun (WGS) entry which is preliminary data.</text>
</comment>